<keyword evidence="4" id="KW-1185">Reference proteome</keyword>
<dbReference type="OrthoDB" id="7736976at2759"/>
<dbReference type="Proteomes" id="UP000007798">
    <property type="component" value="Unassembled WGS sequence"/>
</dbReference>
<dbReference type="EMBL" id="CH964239">
    <property type="protein sequence ID" value="EDW82105.2"/>
    <property type="molecule type" value="Genomic_DNA"/>
</dbReference>
<dbReference type="HOGENOM" id="CLU_065240_0_0_1"/>
<feature type="domain" description="DUF4729" evidence="2">
    <location>
        <begin position="113"/>
        <end position="309"/>
    </location>
</feature>
<proteinExistence type="predicted"/>
<dbReference type="InterPro" id="IPR031732">
    <property type="entry name" value="DUF4729"/>
</dbReference>
<gene>
    <name evidence="3" type="primary">Dwil\GK25313</name>
    <name evidence="3" type="ORF">Dwil_GK25313</name>
</gene>
<dbReference type="AlphaFoldDB" id="B4NED6"/>
<evidence type="ECO:0000256" key="1">
    <source>
        <dbReference type="SAM" id="MobiDB-lite"/>
    </source>
</evidence>
<evidence type="ECO:0000313" key="3">
    <source>
        <dbReference type="EMBL" id="EDW82105.2"/>
    </source>
</evidence>
<feature type="compositionally biased region" description="Basic and acidic residues" evidence="1">
    <location>
        <begin position="61"/>
        <end position="75"/>
    </location>
</feature>
<evidence type="ECO:0000259" key="2">
    <source>
        <dbReference type="Pfam" id="PF15866"/>
    </source>
</evidence>
<dbReference type="STRING" id="7260.B4NED6"/>
<reference evidence="3 4" key="1">
    <citation type="journal article" date="2007" name="Nature">
        <title>Evolution of genes and genomes on the Drosophila phylogeny.</title>
        <authorList>
            <consortium name="Drosophila 12 Genomes Consortium"/>
            <person name="Clark A.G."/>
            <person name="Eisen M.B."/>
            <person name="Smith D.R."/>
            <person name="Bergman C.M."/>
            <person name="Oliver B."/>
            <person name="Markow T.A."/>
            <person name="Kaufman T.C."/>
            <person name="Kellis M."/>
            <person name="Gelbart W."/>
            <person name="Iyer V.N."/>
            <person name="Pollard D.A."/>
            <person name="Sackton T.B."/>
            <person name="Larracuente A.M."/>
            <person name="Singh N.D."/>
            <person name="Abad J.P."/>
            <person name="Abt D.N."/>
            <person name="Adryan B."/>
            <person name="Aguade M."/>
            <person name="Akashi H."/>
            <person name="Anderson W.W."/>
            <person name="Aquadro C.F."/>
            <person name="Ardell D.H."/>
            <person name="Arguello R."/>
            <person name="Artieri C.G."/>
            <person name="Barbash D.A."/>
            <person name="Barker D."/>
            <person name="Barsanti P."/>
            <person name="Batterham P."/>
            <person name="Batzoglou S."/>
            <person name="Begun D."/>
            <person name="Bhutkar A."/>
            <person name="Blanco E."/>
            <person name="Bosak S.A."/>
            <person name="Bradley R.K."/>
            <person name="Brand A.D."/>
            <person name="Brent M.R."/>
            <person name="Brooks A.N."/>
            <person name="Brown R.H."/>
            <person name="Butlin R.K."/>
            <person name="Caggese C."/>
            <person name="Calvi B.R."/>
            <person name="Bernardo de Carvalho A."/>
            <person name="Caspi A."/>
            <person name="Castrezana S."/>
            <person name="Celniker S.E."/>
            <person name="Chang J.L."/>
            <person name="Chapple C."/>
            <person name="Chatterji S."/>
            <person name="Chinwalla A."/>
            <person name="Civetta A."/>
            <person name="Clifton S.W."/>
            <person name="Comeron J.M."/>
            <person name="Costello J.C."/>
            <person name="Coyne J.A."/>
            <person name="Daub J."/>
            <person name="David R.G."/>
            <person name="Delcher A.L."/>
            <person name="Delehaunty K."/>
            <person name="Do C.B."/>
            <person name="Ebling H."/>
            <person name="Edwards K."/>
            <person name="Eickbush T."/>
            <person name="Evans J.D."/>
            <person name="Filipski A."/>
            <person name="Findeiss S."/>
            <person name="Freyhult E."/>
            <person name="Fulton L."/>
            <person name="Fulton R."/>
            <person name="Garcia A.C."/>
            <person name="Gardiner A."/>
            <person name="Garfield D.A."/>
            <person name="Garvin B.E."/>
            <person name="Gibson G."/>
            <person name="Gilbert D."/>
            <person name="Gnerre S."/>
            <person name="Godfrey J."/>
            <person name="Good R."/>
            <person name="Gotea V."/>
            <person name="Gravely B."/>
            <person name="Greenberg A.J."/>
            <person name="Griffiths-Jones S."/>
            <person name="Gross S."/>
            <person name="Guigo R."/>
            <person name="Gustafson E.A."/>
            <person name="Haerty W."/>
            <person name="Hahn M.W."/>
            <person name="Halligan D.L."/>
            <person name="Halpern A.L."/>
            <person name="Halter G.M."/>
            <person name="Han M.V."/>
            <person name="Heger A."/>
            <person name="Hillier L."/>
            <person name="Hinrichs A.S."/>
            <person name="Holmes I."/>
            <person name="Hoskins R.A."/>
            <person name="Hubisz M.J."/>
            <person name="Hultmark D."/>
            <person name="Huntley M.A."/>
            <person name="Jaffe D.B."/>
            <person name="Jagadeeshan S."/>
            <person name="Jeck W.R."/>
            <person name="Johnson J."/>
            <person name="Jones C.D."/>
            <person name="Jordan W.C."/>
            <person name="Karpen G.H."/>
            <person name="Kataoka E."/>
            <person name="Keightley P.D."/>
            <person name="Kheradpour P."/>
            <person name="Kirkness E.F."/>
            <person name="Koerich L.B."/>
            <person name="Kristiansen K."/>
            <person name="Kudrna D."/>
            <person name="Kulathinal R.J."/>
            <person name="Kumar S."/>
            <person name="Kwok R."/>
            <person name="Lander E."/>
            <person name="Langley C.H."/>
            <person name="Lapoint R."/>
            <person name="Lazzaro B.P."/>
            <person name="Lee S.J."/>
            <person name="Levesque L."/>
            <person name="Li R."/>
            <person name="Lin C.F."/>
            <person name="Lin M.F."/>
            <person name="Lindblad-Toh K."/>
            <person name="Llopart A."/>
            <person name="Long M."/>
            <person name="Low L."/>
            <person name="Lozovsky E."/>
            <person name="Lu J."/>
            <person name="Luo M."/>
            <person name="Machado C.A."/>
            <person name="Makalowski W."/>
            <person name="Marzo M."/>
            <person name="Matsuda M."/>
            <person name="Matzkin L."/>
            <person name="McAllister B."/>
            <person name="McBride C.S."/>
            <person name="McKernan B."/>
            <person name="McKernan K."/>
            <person name="Mendez-Lago M."/>
            <person name="Minx P."/>
            <person name="Mollenhauer M.U."/>
            <person name="Montooth K."/>
            <person name="Mount S.M."/>
            <person name="Mu X."/>
            <person name="Myers E."/>
            <person name="Negre B."/>
            <person name="Newfeld S."/>
            <person name="Nielsen R."/>
            <person name="Noor M.A."/>
            <person name="O'Grady P."/>
            <person name="Pachter L."/>
            <person name="Papaceit M."/>
            <person name="Parisi M.J."/>
            <person name="Parisi M."/>
            <person name="Parts L."/>
            <person name="Pedersen J.S."/>
            <person name="Pesole G."/>
            <person name="Phillippy A.M."/>
            <person name="Ponting C.P."/>
            <person name="Pop M."/>
            <person name="Porcelli D."/>
            <person name="Powell J.R."/>
            <person name="Prohaska S."/>
            <person name="Pruitt K."/>
            <person name="Puig M."/>
            <person name="Quesneville H."/>
            <person name="Ram K.R."/>
            <person name="Rand D."/>
            <person name="Rasmussen M.D."/>
            <person name="Reed L.K."/>
            <person name="Reenan R."/>
            <person name="Reily A."/>
            <person name="Remington K.A."/>
            <person name="Rieger T.T."/>
            <person name="Ritchie M.G."/>
            <person name="Robin C."/>
            <person name="Rogers Y.H."/>
            <person name="Rohde C."/>
            <person name="Rozas J."/>
            <person name="Rubenfield M.J."/>
            <person name="Ruiz A."/>
            <person name="Russo S."/>
            <person name="Salzberg S.L."/>
            <person name="Sanchez-Gracia A."/>
            <person name="Saranga D.J."/>
            <person name="Sato H."/>
            <person name="Schaeffer S.W."/>
            <person name="Schatz M.C."/>
            <person name="Schlenke T."/>
            <person name="Schwartz R."/>
            <person name="Segarra C."/>
            <person name="Singh R.S."/>
            <person name="Sirot L."/>
            <person name="Sirota M."/>
            <person name="Sisneros N.B."/>
            <person name="Smith C.D."/>
            <person name="Smith T.F."/>
            <person name="Spieth J."/>
            <person name="Stage D.E."/>
            <person name="Stark A."/>
            <person name="Stephan W."/>
            <person name="Strausberg R.L."/>
            <person name="Strempel S."/>
            <person name="Sturgill D."/>
            <person name="Sutton G."/>
            <person name="Sutton G.G."/>
            <person name="Tao W."/>
            <person name="Teichmann S."/>
            <person name="Tobari Y.N."/>
            <person name="Tomimura Y."/>
            <person name="Tsolas J.M."/>
            <person name="Valente V.L."/>
            <person name="Venter E."/>
            <person name="Venter J.C."/>
            <person name="Vicario S."/>
            <person name="Vieira F.G."/>
            <person name="Vilella A.J."/>
            <person name="Villasante A."/>
            <person name="Walenz B."/>
            <person name="Wang J."/>
            <person name="Wasserman M."/>
            <person name="Watts T."/>
            <person name="Wilson D."/>
            <person name="Wilson R.K."/>
            <person name="Wing R.A."/>
            <person name="Wolfner M.F."/>
            <person name="Wong A."/>
            <person name="Wong G.K."/>
            <person name="Wu C.I."/>
            <person name="Wu G."/>
            <person name="Yamamoto D."/>
            <person name="Yang H.P."/>
            <person name="Yang S.P."/>
            <person name="Yorke J.A."/>
            <person name="Yoshida K."/>
            <person name="Zdobnov E."/>
            <person name="Zhang P."/>
            <person name="Zhang Y."/>
            <person name="Zimin A.V."/>
            <person name="Baldwin J."/>
            <person name="Abdouelleil A."/>
            <person name="Abdulkadir J."/>
            <person name="Abebe A."/>
            <person name="Abera B."/>
            <person name="Abreu J."/>
            <person name="Acer S.C."/>
            <person name="Aftuck L."/>
            <person name="Alexander A."/>
            <person name="An P."/>
            <person name="Anderson E."/>
            <person name="Anderson S."/>
            <person name="Arachi H."/>
            <person name="Azer M."/>
            <person name="Bachantsang P."/>
            <person name="Barry A."/>
            <person name="Bayul T."/>
            <person name="Berlin A."/>
            <person name="Bessette D."/>
            <person name="Bloom T."/>
            <person name="Blye J."/>
            <person name="Boguslavskiy L."/>
            <person name="Bonnet C."/>
            <person name="Boukhgalter B."/>
            <person name="Bourzgui I."/>
            <person name="Brown A."/>
            <person name="Cahill P."/>
            <person name="Channer S."/>
            <person name="Cheshatsang Y."/>
            <person name="Chuda L."/>
            <person name="Citroen M."/>
            <person name="Collymore A."/>
            <person name="Cooke P."/>
            <person name="Costello M."/>
            <person name="D'Aco K."/>
            <person name="Daza R."/>
            <person name="De Haan G."/>
            <person name="DeGray S."/>
            <person name="DeMaso C."/>
            <person name="Dhargay N."/>
            <person name="Dooley K."/>
            <person name="Dooley E."/>
            <person name="Doricent M."/>
            <person name="Dorje P."/>
            <person name="Dorjee K."/>
            <person name="Dupes A."/>
            <person name="Elong R."/>
            <person name="Falk J."/>
            <person name="Farina A."/>
            <person name="Faro S."/>
            <person name="Ferguson D."/>
            <person name="Fisher S."/>
            <person name="Foley C.D."/>
            <person name="Franke A."/>
            <person name="Friedrich D."/>
            <person name="Gadbois L."/>
            <person name="Gearin G."/>
            <person name="Gearin C.R."/>
            <person name="Giannoukos G."/>
            <person name="Goode T."/>
            <person name="Graham J."/>
            <person name="Grandbois E."/>
            <person name="Grewal S."/>
            <person name="Gyaltsen K."/>
            <person name="Hafez N."/>
            <person name="Hagos B."/>
            <person name="Hall J."/>
            <person name="Henson C."/>
            <person name="Hollinger A."/>
            <person name="Honan T."/>
            <person name="Huard M.D."/>
            <person name="Hughes L."/>
            <person name="Hurhula B."/>
            <person name="Husby M.E."/>
            <person name="Kamat A."/>
            <person name="Kanga B."/>
            <person name="Kashin S."/>
            <person name="Khazanovich D."/>
            <person name="Kisner P."/>
            <person name="Lance K."/>
            <person name="Lara M."/>
            <person name="Lee W."/>
            <person name="Lennon N."/>
            <person name="Letendre F."/>
            <person name="LeVine R."/>
            <person name="Lipovsky A."/>
            <person name="Liu X."/>
            <person name="Liu J."/>
            <person name="Liu S."/>
            <person name="Lokyitsang T."/>
            <person name="Lokyitsang Y."/>
            <person name="Lubonja R."/>
            <person name="Lui A."/>
            <person name="MacDonald P."/>
            <person name="Magnisalis V."/>
            <person name="Maru K."/>
            <person name="Matthews C."/>
            <person name="McCusker W."/>
            <person name="McDonough S."/>
            <person name="Mehta T."/>
            <person name="Meldrim J."/>
            <person name="Meneus L."/>
            <person name="Mihai O."/>
            <person name="Mihalev A."/>
            <person name="Mihova T."/>
            <person name="Mittelman R."/>
            <person name="Mlenga V."/>
            <person name="Montmayeur A."/>
            <person name="Mulrain L."/>
            <person name="Navidi A."/>
            <person name="Naylor J."/>
            <person name="Negash T."/>
            <person name="Nguyen T."/>
            <person name="Nguyen N."/>
            <person name="Nicol R."/>
            <person name="Norbu C."/>
            <person name="Norbu N."/>
            <person name="Novod N."/>
            <person name="O'Neill B."/>
            <person name="Osman S."/>
            <person name="Markiewicz E."/>
            <person name="Oyono O.L."/>
            <person name="Patti C."/>
            <person name="Phunkhang P."/>
            <person name="Pierre F."/>
            <person name="Priest M."/>
            <person name="Raghuraman S."/>
            <person name="Rege F."/>
            <person name="Reyes R."/>
            <person name="Rise C."/>
            <person name="Rogov P."/>
            <person name="Ross K."/>
            <person name="Ryan E."/>
            <person name="Settipalli S."/>
            <person name="Shea T."/>
            <person name="Sherpa N."/>
            <person name="Shi L."/>
            <person name="Shih D."/>
            <person name="Sparrow T."/>
            <person name="Spaulding J."/>
            <person name="Stalker J."/>
            <person name="Stange-Thomann N."/>
            <person name="Stavropoulos S."/>
            <person name="Stone C."/>
            <person name="Strader C."/>
            <person name="Tesfaye S."/>
            <person name="Thomson T."/>
            <person name="Thoulutsang Y."/>
            <person name="Thoulutsang D."/>
            <person name="Topham K."/>
            <person name="Topping I."/>
            <person name="Tsamla T."/>
            <person name="Vassiliev H."/>
            <person name="Vo A."/>
            <person name="Wangchuk T."/>
            <person name="Wangdi T."/>
            <person name="Weiand M."/>
            <person name="Wilkinson J."/>
            <person name="Wilson A."/>
            <person name="Yadav S."/>
            <person name="Young G."/>
            <person name="Yu Q."/>
            <person name="Zembek L."/>
            <person name="Zhong D."/>
            <person name="Zimmer A."/>
            <person name="Zwirko Z."/>
            <person name="Jaffe D.B."/>
            <person name="Alvarez P."/>
            <person name="Brockman W."/>
            <person name="Butler J."/>
            <person name="Chin C."/>
            <person name="Gnerre S."/>
            <person name="Grabherr M."/>
            <person name="Kleber M."/>
            <person name="Mauceli E."/>
            <person name="MacCallum I."/>
        </authorList>
    </citation>
    <scope>NUCLEOTIDE SEQUENCE [LARGE SCALE GENOMIC DNA]</scope>
    <source>
        <strain evidence="4">Tucson 14030-0811.24</strain>
    </source>
</reference>
<feature type="compositionally biased region" description="Polar residues" evidence="1">
    <location>
        <begin position="18"/>
        <end position="27"/>
    </location>
</feature>
<evidence type="ECO:0000313" key="4">
    <source>
        <dbReference type="Proteomes" id="UP000007798"/>
    </source>
</evidence>
<dbReference type="Pfam" id="PF15866">
    <property type="entry name" value="DUF4729"/>
    <property type="match status" value="1"/>
</dbReference>
<protein>
    <recommendedName>
        <fullName evidence="2">DUF4729 domain-containing protein</fullName>
    </recommendedName>
</protein>
<organism evidence="3 4">
    <name type="scientific">Drosophila willistoni</name>
    <name type="common">Fruit fly</name>
    <dbReference type="NCBI Taxonomy" id="7260"/>
    <lineage>
        <taxon>Eukaryota</taxon>
        <taxon>Metazoa</taxon>
        <taxon>Ecdysozoa</taxon>
        <taxon>Arthropoda</taxon>
        <taxon>Hexapoda</taxon>
        <taxon>Insecta</taxon>
        <taxon>Pterygota</taxon>
        <taxon>Neoptera</taxon>
        <taxon>Endopterygota</taxon>
        <taxon>Diptera</taxon>
        <taxon>Brachycera</taxon>
        <taxon>Muscomorpha</taxon>
        <taxon>Ephydroidea</taxon>
        <taxon>Drosophilidae</taxon>
        <taxon>Drosophila</taxon>
        <taxon>Sophophora</taxon>
    </lineage>
</organism>
<sequence length="408" mass="47869">MVTRVEEEEEEEEDRPDTQSQRSMRSSTLRREAKKQQHEWLKEAGGWEESNSSKKNKNRHKDLDQLSDRKYKTETETETDTILDTDRKTRDKKDDEIEEQRVRLDQMSRCPGKCPLSNCDQMVFPTGLLVHLLHKHSHSGTAKICDVFDHQPIRLHFDPWEYQCGQVHLLAILMFGGVDGKPGTLPGRRYVCFPNAAVMNERRRLEHHLPIMVLICKTTWYALLPDKRLEQELVALNSDNAAIYVLWLVSPALTKNIHYTMTIFDRSYTHSRSVIRLIRNFIHSQNPSEFLCQEQNYMILREAEVMEFLQSNNDHRVDDDQGIQMELIIHERPDACHTPRLKIKYLDESNDIESYQQPKHHKFNLLQMPRIRAKKTKLNRKPTANASSHILKRGKDNSARSTISDDMF</sequence>
<dbReference type="InParanoid" id="B4NED6"/>
<feature type="region of interest" description="Disordered" evidence="1">
    <location>
        <begin position="377"/>
        <end position="408"/>
    </location>
</feature>
<name>B4NED6_DROWI</name>
<feature type="compositionally biased region" description="Acidic residues" evidence="1">
    <location>
        <begin position="1"/>
        <end position="15"/>
    </location>
</feature>
<feature type="region of interest" description="Disordered" evidence="1">
    <location>
        <begin position="1"/>
        <end position="80"/>
    </location>
</feature>
<accession>B4NED6</accession>
<feature type="compositionally biased region" description="Basic and acidic residues" evidence="1">
    <location>
        <begin position="29"/>
        <end position="42"/>
    </location>
</feature>
<dbReference type="eggNOG" id="ENOG502T925">
    <property type="taxonomic scope" value="Eukaryota"/>
</dbReference>
<feature type="compositionally biased region" description="Polar residues" evidence="1">
    <location>
        <begin position="399"/>
        <end position="408"/>
    </location>
</feature>